<gene>
    <name evidence="2" type="ORF">GRF63_08640</name>
</gene>
<accession>A0A844XDZ1</accession>
<sequence>MLRSLIKTASALALSAGVLSAPALAEDHAEDHKSEGTGPALWQLSDDDTTIYLFGTIHILPEGETWYDDRISSAFDASEELVFEVDMDDMESAGVEMAARAALPEGQTLRSLMNEEDLAQYEAALQGIGIPAEALDPVEPWVATITLGMVPLLQAGYQPDQGVEMVLRERGEDKTRTALETMDEQISLFDTLLMDAQLAMLDATVEGIDDVVTSIETMKAEWLGGDAEELGALMNDELDNPELYQRLLLDRNRNWVDWIETRLEQPGTVFIAVGAGHLAGTGSVQDILAERGYSVERVAH</sequence>
<dbReference type="PANTHER" id="PTHR40590">
    <property type="entry name" value="CYTOPLASMIC PROTEIN-RELATED"/>
    <property type="match status" value="1"/>
</dbReference>
<evidence type="ECO:0000313" key="2">
    <source>
        <dbReference type="EMBL" id="MWV27973.1"/>
    </source>
</evidence>
<feature type="signal peptide" evidence="1">
    <location>
        <begin position="1"/>
        <end position="25"/>
    </location>
</feature>
<keyword evidence="1" id="KW-0732">Signal</keyword>
<dbReference type="RefSeq" id="WP_160485624.1">
    <property type="nucleotide sequence ID" value="NZ_WUBR01000002.1"/>
</dbReference>
<dbReference type="AlphaFoldDB" id="A0A844XDZ1"/>
<comment type="caution">
    <text evidence="2">The sequence shown here is derived from an EMBL/GenBank/DDBJ whole genome shotgun (WGS) entry which is preliminary data.</text>
</comment>
<reference evidence="2 3" key="2">
    <citation type="submission" date="2020-02" db="EMBL/GenBank/DDBJ databases">
        <title>Erythrobacter dongmakensis sp. nov., isolated from a tidal mudflat.</title>
        <authorList>
            <person name="Kim I.S."/>
        </authorList>
    </citation>
    <scope>NUCLEOTIDE SEQUENCE [LARGE SCALE GENOMIC DNA]</scope>
    <source>
        <strain evidence="2 3">GH3-10</strain>
    </source>
</reference>
<dbReference type="Pfam" id="PF01963">
    <property type="entry name" value="TraB_PrgY_gumN"/>
    <property type="match status" value="1"/>
</dbReference>
<dbReference type="EMBL" id="WUBR01000002">
    <property type="protein sequence ID" value="MWV27973.1"/>
    <property type="molecule type" value="Genomic_DNA"/>
</dbReference>
<feature type="chain" id="PRO_5032723966" evidence="1">
    <location>
        <begin position="26"/>
        <end position="300"/>
    </location>
</feature>
<dbReference type="PANTHER" id="PTHR40590:SF1">
    <property type="entry name" value="CYTOPLASMIC PROTEIN"/>
    <property type="match status" value="1"/>
</dbReference>
<dbReference type="InterPro" id="IPR047111">
    <property type="entry name" value="YbaP-like"/>
</dbReference>
<protein>
    <submittedName>
        <fullName evidence="2">TraB/GumN family protein</fullName>
    </submittedName>
</protein>
<reference evidence="2 3" key="1">
    <citation type="submission" date="2019-12" db="EMBL/GenBank/DDBJ databases">
        <authorList>
            <person name="Lee S.D."/>
        </authorList>
    </citation>
    <scope>NUCLEOTIDE SEQUENCE [LARGE SCALE GENOMIC DNA]</scope>
    <source>
        <strain evidence="2 3">GH3-10</strain>
    </source>
</reference>
<dbReference type="CDD" id="cd14789">
    <property type="entry name" value="Tiki"/>
    <property type="match status" value="1"/>
</dbReference>
<dbReference type="Proteomes" id="UP000461409">
    <property type="component" value="Unassembled WGS sequence"/>
</dbReference>
<organism evidence="2 3">
    <name type="scientific">Aurantiacibacter rhizosphaerae</name>
    <dbReference type="NCBI Taxonomy" id="2691582"/>
    <lineage>
        <taxon>Bacteria</taxon>
        <taxon>Pseudomonadati</taxon>
        <taxon>Pseudomonadota</taxon>
        <taxon>Alphaproteobacteria</taxon>
        <taxon>Sphingomonadales</taxon>
        <taxon>Erythrobacteraceae</taxon>
        <taxon>Aurantiacibacter</taxon>
    </lineage>
</organism>
<dbReference type="InterPro" id="IPR002816">
    <property type="entry name" value="TraB/PrgY/GumN_fam"/>
</dbReference>
<proteinExistence type="predicted"/>
<evidence type="ECO:0000313" key="3">
    <source>
        <dbReference type="Proteomes" id="UP000461409"/>
    </source>
</evidence>
<evidence type="ECO:0000256" key="1">
    <source>
        <dbReference type="SAM" id="SignalP"/>
    </source>
</evidence>
<name>A0A844XDZ1_9SPHN</name>
<keyword evidence="3" id="KW-1185">Reference proteome</keyword>